<name>F9XPA0_ZYMTI</name>
<evidence type="ECO:0000313" key="3">
    <source>
        <dbReference type="Proteomes" id="UP000008062"/>
    </source>
</evidence>
<dbReference type="Proteomes" id="UP000008062">
    <property type="component" value="Chromosome 12"/>
</dbReference>
<dbReference type="EMBL" id="CM001207">
    <property type="protein sequence ID" value="EGP83014.1"/>
    <property type="molecule type" value="Genomic_DNA"/>
</dbReference>
<feature type="signal peptide" evidence="1">
    <location>
        <begin position="1"/>
        <end position="19"/>
    </location>
</feature>
<organism evidence="2 3">
    <name type="scientific">Zymoseptoria tritici (strain CBS 115943 / IPO323)</name>
    <name type="common">Speckled leaf blotch fungus</name>
    <name type="synonym">Septoria tritici</name>
    <dbReference type="NCBI Taxonomy" id="336722"/>
    <lineage>
        <taxon>Eukaryota</taxon>
        <taxon>Fungi</taxon>
        <taxon>Dikarya</taxon>
        <taxon>Ascomycota</taxon>
        <taxon>Pezizomycotina</taxon>
        <taxon>Dothideomycetes</taxon>
        <taxon>Dothideomycetidae</taxon>
        <taxon>Mycosphaerellales</taxon>
        <taxon>Mycosphaerellaceae</taxon>
        <taxon>Zymoseptoria</taxon>
    </lineage>
</organism>
<dbReference type="VEuPathDB" id="FungiDB:ZTRI_12.427"/>
<keyword evidence="1" id="KW-0732">Signal</keyword>
<evidence type="ECO:0008006" key="4">
    <source>
        <dbReference type="Google" id="ProtNLM"/>
    </source>
</evidence>
<evidence type="ECO:0000313" key="2">
    <source>
        <dbReference type="EMBL" id="EGP83014.1"/>
    </source>
</evidence>
<dbReference type="GeneID" id="13402106"/>
<evidence type="ECO:0000256" key="1">
    <source>
        <dbReference type="SAM" id="SignalP"/>
    </source>
</evidence>
<gene>
    <name evidence="2" type="ORF">MYCGRDRAFT_82925</name>
</gene>
<dbReference type="AlphaFoldDB" id="F9XPA0"/>
<dbReference type="InParanoid" id="F9XPA0"/>
<protein>
    <recommendedName>
        <fullName evidence="4">Invertebrate defensins family profile domain-containing protein</fullName>
    </recommendedName>
</protein>
<dbReference type="KEGG" id="ztr:MYCGRDRAFT_82925"/>
<accession>F9XPA0</accession>
<sequence>MKLTILIAAFIGLIAPISACIEDHCNSYCQSSKQGVGGYCQTDGHCGCRFVDDGDKA</sequence>
<keyword evidence="3" id="KW-1185">Reference proteome</keyword>
<proteinExistence type="predicted"/>
<dbReference type="RefSeq" id="XP_003848038.1">
    <property type="nucleotide sequence ID" value="XM_003847990.1"/>
</dbReference>
<feature type="chain" id="PRO_5003390978" description="Invertebrate defensins family profile domain-containing protein" evidence="1">
    <location>
        <begin position="20"/>
        <end position="57"/>
    </location>
</feature>
<dbReference type="HOGENOM" id="CLU_2998235_0_0_1"/>
<dbReference type="SMR" id="F9XPA0"/>
<reference evidence="2 3" key="1">
    <citation type="journal article" date="2011" name="PLoS Genet.">
        <title>Finished genome of the fungal wheat pathogen Mycosphaerella graminicola reveals dispensome structure, chromosome plasticity, and stealth pathogenesis.</title>
        <authorList>
            <person name="Goodwin S.B."/>
            <person name="Ben M'barek S."/>
            <person name="Dhillon B."/>
            <person name="Wittenberg A.H.J."/>
            <person name="Crane C.F."/>
            <person name="Hane J.K."/>
            <person name="Foster A.J."/>
            <person name="Van der Lee T.A.J."/>
            <person name="Grimwood J."/>
            <person name="Aerts A."/>
            <person name="Antoniw J."/>
            <person name="Bailey A."/>
            <person name="Bluhm B."/>
            <person name="Bowler J."/>
            <person name="Bristow J."/>
            <person name="van der Burgt A."/>
            <person name="Canto-Canche B."/>
            <person name="Churchill A.C.L."/>
            <person name="Conde-Ferraez L."/>
            <person name="Cools H.J."/>
            <person name="Coutinho P.M."/>
            <person name="Csukai M."/>
            <person name="Dehal P."/>
            <person name="De Wit P."/>
            <person name="Donzelli B."/>
            <person name="van de Geest H.C."/>
            <person name="van Ham R.C.H.J."/>
            <person name="Hammond-Kosack K.E."/>
            <person name="Henrissat B."/>
            <person name="Kilian A."/>
            <person name="Kobayashi A.K."/>
            <person name="Koopmann E."/>
            <person name="Kourmpetis Y."/>
            <person name="Kuzniar A."/>
            <person name="Lindquist E."/>
            <person name="Lombard V."/>
            <person name="Maliepaard C."/>
            <person name="Martins N."/>
            <person name="Mehrabi R."/>
            <person name="Nap J.P.H."/>
            <person name="Ponomarenko A."/>
            <person name="Rudd J.J."/>
            <person name="Salamov A."/>
            <person name="Schmutz J."/>
            <person name="Schouten H.J."/>
            <person name="Shapiro H."/>
            <person name="Stergiopoulos I."/>
            <person name="Torriani S.F.F."/>
            <person name="Tu H."/>
            <person name="de Vries R.P."/>
            <person name="Waalwijk C."/>
            <person name="Ware S.B."/>
            <person name="Wiebenga A."/>
            <person name="Zwiers L.-H."/>
            <person name="Oliver R.P."/>
            <person name="Grigoriev I.V."/>
            <person name="Kema G.H.J."/>
        </authorList>
    </citation>
    <scope>NUCLEOTIDE SEQUENCE [LARGE SCALE GENOMIC DNA]</scope>
    <source>
        <strain evidence="3">CBS 115943 / IPO323</strain>
    </source>
</reference>